<dbReference type="GO" id="GO:0003729">
    <property type="term" value="F:mRNA binding"/>
    <property type="evidence" value="ECO:0007669"/>
    <property type="project" value="InterPro"/>
</dbReference>
<name>A0AAV8UX23_9RHOD</name>
<dbReference type="Gene3D" id="1.25.40.10">
    <property type="entry name" value="Tetratricopeptide repeat domain"/>
    <property type="match status" value="1"/>
</dbReference>
<dbReference type="GO" id="GO:0006417">
    <property type="term" value="P:regulation of translation"/>
    <property type="evidence" value="ECO:0007669"/>
    <property type="project" value="TreeGrafter"/>
</dbReference>
<dbReference type="GO" id="GO:0003727">
    <property type="term" value="F:single-stranded RNA binding"/>
    <property type="evidence" value="ECO:0007669"/>
    <property type="project" value="TreeGrafter"/>
</dbReference>
<accession>A0AAV8UX23</accession>
<organism evidence="2 3">
    <name type="scientific">Rhodosorus marinus</name>
    <dbReference type="NCBI Taxonomy" id="101924"/>
    <lineage>
        <taxon>Eukaryota</taxon>
        <taxon>Rhodophyta</taxon>
        <taxon>Stylonematophyceae</taxon>
        <taxon>Stylonematales</taxon>
        <taxon>Stylonemataceae</taxon>
        <taxon>Rhodosorus</taxon>
    </lineage>
</organism>
<dbReference type="PANTHER" id="PTHR44917">
    <property type="entry name" value="PROTEIN HIGH CHLOROPHYLL FLUORESCENT 107"/>
    <property type="match status" value="1"/>
</dbReference>
<gene>
    <name evidence="2" type="ORF">NDN08_003637</name>
</gene>
<dbReference type="Proteomes" id="UP001157974">
    <property type="component" value="Unassembled WGS sequence"/>
</dbReference>
<dbReference type="PANTHER" id="PTHR44917:SF1">
    <property type="entry name" value="PROTEIN HIGH CHLOROPHYLL FLUORESCENT 107"/>
    <property type="match status" value="1"/>
</dbReference>
<dbReference type="SUPFAM" id="SSF48452">
    <property type="entry name" value="TPR-like"/>
    <property type="match status" value="1"/>
</dbReference>
<evidence type="ECO:0000256" key="1">
    <source>
        <dbReference type="SAM" id="MobiDB-lite"/>
    </source>
</evidence>
<proteinExistence type="predicted"/>
<reference evidence="2 3" key="1">
    <citation type="journal article" date="2023" name="Nat. Commun.">
        <title>Origin of minicircular mitochondrial genomes in red algae.</title>
        <authorList>
            <person name="Lee Y."/>
            <person name="Cho C.H."/>
            <person name="Lee Y.M."/>
            <person name="Park S.I."/>
            <person name="Yang J.H."/>
            <person name="West J.A."/>
            <person name="Bhattacharya D."/>
            <person name="Yoon H.S."/>
        </authorList>
    </citation>
    <scope>NUCLEOTIDE SEQUENCE [LARGE SCALE GENOMIC DNA]</scope>
    <source>
        <strain evidence="2 3">CCMP1338</strain>
        <tissue evidence="2">Whole cell</tissue>
    </source>
</reference>
<dbReference type="InterPro" id="IPR044624">
    <property type="entry name" value="Mbb1-like"/>
</dbReference>
<dbReference type="EMBL" id="JAMWBK010000003">
    <property type="protein sequence ID" value="KAJ8907155.1"/>
    <property type="molecule type" value="Genomic_DNA"/>
</dbReference>
<dbReference type="GO" id="GO:0006397">
    <property type="term" value="P:mRNA processing"/>
    <property type="evidence" value="ECO:0007669"/>
    <property type="project" value="InterPro"/>
</dbReference>
<feature type="region of interest" description="Disordered" evidence="1">
    <location>
        <begin position="1"/>
        <end position="22"/>
    </location>
</feature>
<dbReference type="InterPro" id="IPR011990">
    <property type="entry name" value="TPR-like_helical_dom_sf"/>
</dbReference>
<keyword evidence="3" id="KW-1185">Reference proteome</keyword>
<sequence length="286" mass="32400">MEGFVSSWTGTGVRSRGSAPSTCGSGRVRFVCFHGANFGNGDGRNALMKLKYRTTECVGERSVKHVDVDAVIQESNAAIKKREFGKAEDILSSALLDDIRQPKLFLRLALLEQKRRDPDLSRRFFEVALTHNPEDAATLQAWGLFESKQGNRLRASRLLFRSVGLEPKNVTVLRWRPLRCVGELYRIAVQTSNPTVARRRYRACLLQSPDYVPAYISLSMLEIRTNKNAEAARAVILQGLRLSPSEKRLMTIWGLVEAIFGSEFVASRLFQARDRRTRQRRLSYHA</sequence>
<comment type="caution">
    <text evidence="2">The sequence shown here is derived from an EMBL/GenBank/DDBJ whole genome shotgun (WGS) entry which is preliminary data.</text>
</comment>
<evidence type="ECO:0000313" key="2">
    <source>
        <dbReference type="EMBL" id="KAJ8907155.1"/>
    </source>
</evidence>
<protein>
    <submittedName>
        <fullName evidence="2">Uncharacterized protein</fullName>
    </submittedName>
</protein>
<dbReference type="AlphaFoldDB" id="A0AAV8UX23"/>
<evidence type="ECO:0000313" key="3">
    <source>
        <dbReference type="Proteomes" id="UP001157974"/>
    </source>
</evidence>